<proteinExistence type="predicted"/>
<dbReference type="RefSeq" id="WP_377852000.1">
    <property type="nucleotide sequence ID" value="NZ_JBHLZU010000010.1"/>
</dbReference>
<reference evidence="1 2" key="1">
    <citation type="submission" date="2024-09" db="EMBL/GenBank/DDBJ databases">
        <authorList>
            <person name="Sun Q."/>
            <person name="Mori K."/>
        </authorList>
    </citation>
    <scope>NUCLEOTIDE SEQUENCE [LARGE SCALE GENOMIC DNA]</scope>
    <source>
        <strain evidence="1 2">TBRC 7907</strain>
    </source>
</reference>
<comment type="caution">
    <text evidence="1">The sequence shown here is derived from an EMBL/GenBank/DDBJ whole genome shotgun (WGS) entry which is preliminary data.</text>
</comment>
<gene>
    <name evidence="1" type="ORF">ACFFQA_12720</name>
</gene>
<evidence type="ECO:0000313" key="1">
    <source>
        <dbReference type="EMBL" id="MFB9904797.1"/>
    </source>
</evidence>
<evidence type="ECO:0000313" key="2">
    <source>
        <dbReference type="Proteomes" id="UP001589693"/>
    </source>
</evidence>
<organism evidence="1 2">
    <name type="scientific">Allokutzneria oryzae</name>
    <dbReference type="NCBI Taxonomy" id="1378989"/>
    <lineage>
        <taxon>Bacteria</taxon>
        <taxon>Bacillati</taxon>
        <taxon>Actinomycetota</taxon>
        <taxon>Actinomycetes</taxon>
        <taxon>Pseudonocardiales</taxon>
        <taxon>Pseudonocardiaceae</taxon>
        <taxon>Allokutzneria</taxon>
    </lineage>
</organism>
<keyword evidence="2" id="KW-1185">Reference proteome</keyword>
<dbReference type="Proteomes" id="UP001589693">
    <property type="component" value="Unassembled WGS sequence"/>
</dbReference>
<dbReference type="EMBL" id="JBHLZU010000010">
    <property type="protein sequence ID" value="MFB9904797.1"/>
    <property type="molecule type" value="Genomic_DNA"/>
</dbReference>
<name>A0ABV5ZV80_9PSEU</name>
<protein>
    <submittedName>
        <fullName evidence="1">Uncharacterized protein</fullName>
    </submittedName>
</protein>
<sequence>MRLSERWALFRARRRYGSDFLIQARTAALAGAAAPVSAKPAAAEKPSAPAAPAGSTTTAKPVVPVVPAAKPELFPQQSMRPPAQPNVTTLATRLPSFVPGTWFDASFTLRWEPLPGQHLRHSRPEEVVKAGAADLVAVVARCALVTQVEAVQAEANRRLGVRHEFDELVAVVGEVTLSASQAHVDATEEYERLRRAEAIGELRRKIDKEEMEHLRSTAFTDVRTARVWWAYRHPERIHDIATMDEVFARLCGEDSPSSGLPERFPRAFEEEFSTAGELSRANRHPND</sequence>
<accession>A0ABV5ZV80</accession>